<dbReference type="InterPro" id="IPR036388">
    <property type="entry name" value="WH-like_DNA-bd_sf"/>
</dbReference>
<comment type="caution">
    <text evidence="2">The sequence shown here is derived from an EMBL/GenBank/DDBJ whole genome shotgun (WGS) entry which is preliminary data.</text>
</comment>
<accession>A0ABX2EWD4</accession>
<dbReference type="InterPro" id="IPR043129">
    <property type="entry name" value="ATPase_NBD"/>
</dbReference>
<dbReference type="SUPFAM" id="SSF53067">
    <property type="entry name" value="Actin-like ATPase domain"/>
    <property type="match status" value="1"/>
</dbReference>
<proteinExistence type="inferred from homology"/>
<dbReference type="InterPro" id="IPR049874">
    <property type="entry name" value="ROK_cs"/>
</dbReference>
<dbReference type="Pfam" id="PF00480">
    <property type="entry name" value="ROK"/>
    <property type="match status" value="1"/>
</dbReference>
<organism evidence="2 3">
    <name type="scientific">Kibdelosporangium persicum</name>
    <dbReference type="NCBI Taxonomy" id="2698649"/>
    <lineage>
        <taxon>Bacteria</taxon>
        <taxon>Bacillati</taxon>
        <taxon>Actinomycetota</taxon>
        <taxon>Actinomycetes</taxon>
        <taxon>Pseudonocardiales</taxon>
        <taxon>Pseudonocardiaceae</taxon>
        <taxon>Kibdelosporangium</taxon>
    </lineage>
</organism>
<dbReference type="Gene3D" id="1.10.10.10">
    <property type="entry name" value="Winged helix-like DNA-binding domain superfamily/Winged helix DNA-binding domain"/>
    <property type="match status" value="1"/>
</dbReference>
<dbReference type="EMBL" id="JAAATY010000001">
    <property type="protein sequence ID" value="NRN63030.1"/>
    <property type="molecule type" value="Genomic_DNA"/>
</dbReference>
<evidence type="ECO:0000256" key="1">
    <source>
        <dbReference type="ARBA" id="ARBA00006479"/>
    </source>
</evidence>
<dbReference type="InterPro" id="IPR036390">
    <property type="entry name" value="WH_DNA-bd_sf"/>
</dbReference>
<comment type="similarity">
    <text evidence="1">Belongs to the ROK (NagC/XylR) family.</text>
</comment>
<dbReference type="InterPro" id="IPR000600">
    <property type="entry name" value="ROK"/>
</dbReference>
<dbReference type="PANTHER" id="PTHR18964:SF173">
    <property type="entry name" value="GLUCOKINASE"/>
    <property type="match status" value="1"/>
</dbReference>
<name>A0ABX2EWD4_9PSEU</name>
<dbReference type="PANTHER" id="PTHR18964">
    <property type="entry name" value="ROK (REPRESSOR, ORF, KINASE) FAMILY"/>
    <property type="match status" value="1"/>
</dbReference>
<dbReference type="Proteomes" id="UP000763557">
    <property type="component" value="Unassembled WGS sequence"/>
</dbReference>
<evidence type="ECO:0000313" key="2">
    <source>
        <dbReference type="EMBL" id="NRN63030.1"/>
    </source>
</evidence>
<gene>
    <name evidence="2" type="ORF">GC106_2310</name>
</gene>
<sequence>MGVRFNVRVTMQAAASTPRVETRQQSQLLALLRDEGPLAKVELGERLELPRARLATEIAKLFEWNLVESGGPAASRGGRRSTLVKLADDLRFLAADIGATSIGVAVTDARCEVLAHIVEDYDIRKGPVSVLERLTQLSGKVLGEVTGRVIGAGVGLPGPVSFRDGMPVAPPIMPGWDRFPVRDRLASAWGCPVTVDNDVNVMALGERHAGVARSLNELIFVKVGTGIGCGIVLGGRVYRGVAGTAGDIGHIKLDDYGPACACGEVGCLEAYFGGAALARDALTLARSGRSMFLADLLAHKGELAASDVASAASAGDFAAANLVREGGRRLGHVVASLVSFLNPGMVVIGGGVSRLGHQLLAEVRSAVYRRSLPLATGNLPIVLSELGEMAGVIGAAWSATDHAFAATGSGSVG</sequence>
<protein>
    <submittedName>
        <fullName evidence="2">Mlc, transcriptional repressor of MalT</fullName>
    </submittedName>
</protein>
<evidence type="ECO:0000313" key="3">
    <source>
        <dbReference type="Proteomes" id="UP000763557"/>
    </source>
</evidence>
<keyword evidence="3" id="KW-1185">Reference proteome</keyword>
<dbReference type="Gene3D" id="3.30.420.40">
    <property type="match status" value="2"/>
</dbReference>
<dbReference type="SUPFAM" id="SSF46785">
    <property type="entry name" value="Winged helix' DNA-binding domain"/>
    <property type="match status" value="1"/>
</dbReference>
<dbReference type="PROSITE" id="PS01125">
    <property type="entry name" value="ROK"/>
    <property type="match status" value="1"/>
</dbReference>
<reference evidence="2 3" key="1">
    <citation type="submission" date="2020-01" db="EMBL/GenBank/DDBJ databases">
        <title>Kibdelosporangium persica a novel Actinomycetes from a hot desert in Iran.</title>
        <authorList>
            <person name="Safaei N."/>
            <person name="Zaburannyi N."/>
            <person name="Mueller R."/>
            <person name="Wink J."/>
        </authorList>
    </citation>
    <scope>NUCLEOTIDE SEQUENCE [LARGE SCALE GENOMIC DNA]</scope>
    <source>
        <strain evidence="2 3">4NS15</strain>
    </source>
</reference>